<sequence length="1000" mass="111089">MKNNYSRLKWVALIILGGIFFFLSKAAHAATTNILFFLQQEVTGIVSDENGVPVPGVTVTVKNTRRGAVTKLDGQYEITAPANGALVFSYIGFKTFEVAIDGRSEINIQLEEDIASLGEVQINAGYYNTTARKRTGNIARVSGEEIEMQPIVSPLEALQGRMAGVEIQQRSGVPGSAPIIRIRGQNSLRNSRDDNGNLPLYIIDGVPVNSSPLGGSSLNGTTGIDPLNTLNLSNIESIEVLKDADATAIYGSRGANGVILISTKSGKSFEQKTQVEARLYSGVGEVSNKMELLNTEQYLQIRNQAFENDGLEPNQNNAYDLLVWDNYLYTDWQEELYGGTAEITDLNLSVSGGNATTSFRIGGSYHEEGTVFPGDFKYSKVTGGLNLNHRSKNEKLQLNLSLNYGVDNNNLFGSDSFISDALTLPPNAPRLYNDDGSLNWEDLTWDNPLANLQNSSNDQVNNLVTSLGISYEILEGLTFKTNAGYTNLYRNQKGITKKESFRPDIRDSREHSSSERTNIRKSWIIEPQLTYSAKIGAGNLEALVGMTFQESENDNLRISGDGYVSESLIGNLEAAESVEVTEYINIMYKYTALFARLGYNWKEKYFVNLTGRRDGSSRFAPNKRFANFAALGTAWIFSEESVVKENIPFLSFGKLRGSYGTTGSDQIPDYGFLDAYEATPGPGGLYPTQLTNPNFSWEENKKLEAALELGFLKDRINLGVSWYRNRSSNQLVGFPLPSTTGFPSIQANLPATVQNTGWEVEFSSLNISTKDFRWQTSFNFTLPETKLVEFPNISQTSYENVYRVGYPLNIALLYNYEGIDPETGLYQVQDINGDGNFSYEDRTVIEELGRQYYGGISNNLSYKNFSLQFLWQFVKQTGYDEYFSAPGFISNQPENVFQGIADGELQQASQNFTAAIPYSFARNSVHFISDASFLRLKTLGFSYKIPEELLQNWKIEGFRLFLNAQNLLTFTEYNGLNPEYPGGGSLPSLRTVTGGLQINF</sequence>
<dbReference type="InterPro" id="IPR023997">
    <property type="entry name" value="TonB-dep_OMP_SusC/RagA_CS"/>
</dbReference>
<evidence type="ECO:0000256" key="4">
    <source>
        <dbReference type="ARBA" id="ARBA00022692"/>
    </source>
</evidence>
<dbReference type="Gene3D" id="2.170.130.10">
    <property type="entry name" value="TonB-dependent receptor, plug domain"/>
    <property type="match status" value="1"/>
</dbReference>
<comment type="similarity">
    <text evidence="7">Belongs to the TonB-dependent receptor family.</text>
</comment>
<name>A0A1I2KQN4_9FLAO</name>
<evidence type="ECO:0000313" key="11">
    <source>
        <dbReference type="Proteomes" id="UP000199116"/>
    </source>
</evidence>
<keyword evidence="6 7" id="KW-0998">Cell outer membrane</keyword>
<keyword evidence="3 7" id="KW-1134">Transmembrane beta strand</keyword>
<dbReference type="NCBIfam" id="TIGR04057">
    <property type="entry name" value="SusC_RagA_signa"/>
    <property type="match status" value="1"/>
</dbReference>
<feature type="chain" id="PRO_5011492736" evidence="8">
    <location>
        <begin position="30"/>
        <end position="1000"/>
    </location>
</feature>
<proteinExistence type="inferred from homology"/>
<dbReference type="InterPro" id="IPR012910">
    <property type="entry name" value="Plug_dom"/>
</dbReference>
<dbReference type="Pfam" id="PF13715">
    <property type="entry name" value="CarbopepD_reg_2"/>
    <property type="match status" value="1"/>
</dbReference>
<dbReference type="InterPro" id="IPR008969">
    <property type="entry name" value="CarboxyPept-like_regulatory"/>
</dbReference>
<dbReference type="PROSITE" id="PS52016">
    <property type="entry name" value="TONB_DEPENDENT_REC_3"/>
    <property type="match status" value="1"/>
</dbReference>
<dbReference type="InterPro" id="IPR037066">
    <property type="entry name" value="Plug_dom_sf"/>
</dbReference>
<dbReference type="GO" id="GO:0009279">
    <property type="term" value="C:cell outer membrane"/>
    <property type="evidence" value="ECO:0007669"/>
    <property type="project" value="UniProtKB-SubCell"/>
</dbReference>
<dbReference type="EMBL" id="FOOH01000004">
    <property type="protein sequence ID" value="SFF68833.1"/>
    <property type="molecule type" value="Genomic_DNA"/>
</dbReference>
<keyword evidence="2 7" id="KW-0813">Transport</keyword>
<evidence type="ECO:0000256" key="3">
    <source>
        <dbReference type="ARBA" id="ARBA00022452"/>
    </source>
</evidence>
<dbReference type="Pfam" id="PF07715">
    <property type="entry name" value="Plug"/>
    <property type="match status" value="1"/>
</dbReference>
<reference evidence="11" key="1">
    <citation type="submission" date="2016-10" db="EMBL/GenBank/DDBJ databases">
        <authorList>
            <person name="Varghese N."/>
            <person name="Submissions S."/>
        </authorList>
    </citation>
    <scope>NUCLEOTIDE SEQUENCE [LARGE SCALE GENOMIC DNA]</scope>
    <source>
        <strain evidence="11">DSM 23515</strain>
    </source>
</reference>
<gene>
    <name evidence="10" type="ORF">SAMN04488033_104121</name>
</gene>
<evidence type="ECO:0000259" key="9">
    <source>
        <dbReference type="Pfam" id="PF07715"/>
    </source>
</evidence>
<keyword evidence="11" id="KW-1185">Reference proteome</keyword>
<feature type="domain" description="TonB-dependent receptor plug" evidence="9">
    <location>
        <begin position="132"/>
        <end position="258"/>
    </location>
</feature>
<dbReference type="NCBIfam" id="TIGR04056">
    <property type="entry name" value="OMP_RagA_SusC"/>
    <property type="match status" value="1"/>
</dbReference>
<dbReference type="SUPFAM" id="SSF49464">
    <property type="entry name" value="Carboxypeptidase regulatory domain-like"/>
    <property type="match status" value="1"/>
</dbReference>
<feature type="signal peptide" evidence="8">
    <location>
        <begin position="1"/>
        <end position="29"/>
    </location>
</feature>
<dbReference type="InterPro" id="IPR039426">
    <property type="entry name" value="TonB-dep_rcpt-like"/>
</dbReference>
<dbReference type="RefSeq" id="WP_093303270.1">
    <property type="nucleotide sequence ID" value="NZ_FOOH01000004.1"/>
</dbReference>
<dbReference type="InterPro" id="IPR036942">
    <property type="entry name" value="Beta-barrel_TonB_sf"/>
</dbReference>
<evidence type="ECO:0000256" key="6">
    <source>
        <dbReference type="ARBA" id="ARBA00023237"/>
    </source>
</evidence>
<evidence type="ECO:0000256" key="8">
    <source>
        <dbReference type="SAM" id="SignalP"/>
    </source>
</evidence>
<evidence type="ECO:0000256" key="5">
    <source>
        <dbReference type="ARBA" id="ARBA00023136"/>
    </source>
</evidence>
<keyword evidence="4 7" id="KW-0812">Transmembrane</keyword>
<protein>
    <submittedName>
        <fullName evidence="10">TonB-linked outer membrane protein, SusC/RagA family</fullName>
    </submittedName>
</protein>
<keyword evidence="5 7" id="KW-0472">Membrane</keyword>
<evidence type="ECO:0000313" key="10">
    <source>
        <dbReference type="EMBL" id="SFF68833.1"/>
    </source>
</evidence>
<accession>A0A1I2KQN4</accession>
<dbReference type="SUPFAM" id="SSF56935">
    <property type="entry name" value="Porins"/>
    <property type="match status" value="1"/>
</dbReference>
<evidence type="ECO:0000256" key="1">
    <source>
        <dbReference type="ARBA" id="ARBA00004571"/>
    </source>
</evidence>
<dbReference type="AlphaFoldDB" id="A0A1I2KQN4"/>
<keyword evidence="8" id="KW-0732">Signal</keyword>
<comment type="subcellular location">
    <subcellularLocation>
        <location evidence="1 7">Cell outer membrane</location>
        <topology evidence="1 7">Multi-pass membrane protein</topology>
    </subcellularLocation>
</comment>
<dbReference type="InterPro" id="IPR023996">
    <property type="entry name" value="TonB-dep_OMP_SusC/RagA"/>
</dbReference>
<dbReference type="Proteomes" id="UP000199116">
    <property type="component" value="Unassembled WGS sequence"/>
</dbReference>
<dbReference type="Gene3D" id="2.60.40.1120">
    <property type="entry name" value="Carboxypeptidase-like, regulatory domain"/>
    <property type="match status" value="1"/>
</dbReference>
<organism evidence="10 11">
    <name type="scientific">Salegentibacter agarivorans</name>
    <dbReference type="NCBI Taxonomy" id="345907"/>
    <lineage>
        <taxon>Bacteria</taxon>
        <taxon>Pseudomonadati</taxon>
        <taxon>Bacteroidota</taxon>
        <taxon>Flavobacteriia</taxon>
        <taxon>Flavobacteriales</taxon>
        <taxon>Flavobacteriaceae</taxon>
        <taxon>Salegentibacter</taxon>
    </lineage>
</organism>
<evidence type="ECO:0000256" key="7">
    <source>
        <dbReference type="PROSITE-ProRule" id="PRU01360"/>
    </source>
</evidence>
<evidence type="ECO:0000256" key="2">
    <source>
        <dbReference type="ARBA" id="ARBA00022448"/>
    </source>
</evidence>
<dbReference type="Gene3D" id="2.40.170.20">
    <property type="entry name" value="TonB-dependent receptor, beta-barrel domain"/>
    <property type="match status" value="1"/>
</dbReference>